<reference evidence="2 3" key="1">
    <citation type="submission" date="2009-08" db="EMBL/GenBank/DDBJ databases">
        <title>The draft genome of Rhodobacter sp. SW2.</title>
        <authorList>
            <consortium name="US DOE Joint Genome Institute (JGI-PGF)"/>
            <person name="Lucas S."/>
            <person name="Copeland A."/>
            <person name="Lapidus A."/>
            <person name="Glavina del Rio T."/>
            <person name="Tice H."/>
            <person name="Bruce D."/>
            <person name="Goodwin L."/>
            <person name="Pitluck S."/>
            <person name="Larimer F."/>
            <person name="Land M.L."/>
            <person name="Hauser L."/>
            <person name="Emerson D."/>
        </authorList>
    </citation>
    <scope>NUCLEOTIDE SEQUENCE [LARGE SCALE GENOMIC DNA]</scope>
    <source>
        <strain evidence="2 3">SW2</strain>
    </source>
</reference>
<dbReference type="EMBL" id="ACYY01000007">
    <property type="protein sequence ID" value="EEW25663.1"/>
    <property type="molecule type" value="Genomic_DNA"/>
</dbReference>
<dbReference type="STRING" id="371731.Rsw2DRAFT_1432"/>
<feature type="transmembrane region" description="Helical" evidence="1">
    <location>
        <begin position="22"/>
        <end position="47"/>
    </location>
</feature>
<evidence type="ECO:0000313" key="3">
    <source>
        <dbReference type="Proteomes" id="UP000010121"/>
    </source>
</evidence>
<sequence length="168" mass="18389">MADTANPTPPNPAPVPATSSRWLRIALAVSLAINLGIAGMIGGALLTGHGRPDAMLRDPGFGPFTEALEPDDRAALRRAFFARMPDFRAARRDRRADFAELLEVLRAEPFDAARLATAMERQNQRTAETLALGQQLMADHIAAMTPEARRGFADRLERGLRRIKPPKP</sequence>
<proteinExistence type="predicted"/>
<organism evidence="2 3">
    <name type="scientific">Rhodobacter ferrooxidans</name>
    <dbReference type="NCBI Taxonomy" id="371731"/>
    <lineage>
        <taxon>Bacteria</taxon>
        <taxon>Pseudomonadati</taxon>
        <taxon>Pseudomonadota</taxon>
        <taxon>Alphaproteobacteria</taxon>
        <taxon>Rhodobacterales</taxon>
        <taxon>Rhodobacter group</taxon>
        <taxon>Rhodobacter</taxon>
    </lineage>
</organism>
<evidence type="ECO:0000256" key="1">
    <source>
        <dbReference type="SAM" id="Phobius"/>
    </source>
</evidence>
<evidence type="ECO:0000313" key="2">
    <source>
        <dbReference type="EMBL" id="EEW25663.1"/>
    </source>
</evidence>
<dbReference type="RefSeq" id="WP_008029499.1">
    <property type="nucleotide sequence ID" value="NZ_ACYY01000007.1"/>
</dbReference>
<accession>C8S054</accession>
<protein>
    <recommendedName>
        <fullName evidence="4">Periplasmic heavy metal sensor</fullName>
    </recommendedName>
</protein>
<keyword evidence="3" id="KW-1185">Reference proteome</keyword>
<name>C8S054_9RHOB</name>
<keyword evidence="1" id="KW-1133">Transmembrane helix</keyword>
<dbReference type="OrthoDB" id="7876971at2"/>
<dbReference type="Pfam" id="PF13801">
    <property type="entry name" value="Metal_resist"/>
    <property type="match status" value="1"/>
</dbReference>
<dbReference type="InterPro" id="IPR025961">
    <property type="entry name" value="Metal_resist"/>
</dbReference>
<evidence type="ECO:0008006" key="4">
    <source>
        <dbReference type="Google" id="ProtNLM"/>
    </source>
</evidence>
<dbReference type="AlphaFoldDB" id="C8S054"/>
<keyword evidence="1" id="KW-0472">Membrane</keyword>
<comment type="caution">
    <text evidence="2">The sequence shown here is derived from an EMBL/GenBank/DDBJ whole genome shotgun (WGS) entry which is preliminary data.</text>
</comment>
<dbReference type="Proteomes" id="UP000010121">
    <property type="component" value="Unassembled WGS sequence"/>
</dbReference>
<dbReference type="eggNOG" id="COG3678">
    <property type="taxonomic scope" value="Bacteria"/>
</dbReference>
<keyword evidence="1" id="KW-0812">Transmembrane</keyword>
<gene>
    <name evidence="2" type="ORF">Rsw2DRAFT_1432</name>
</gene>